<name>A0A6A6ZTH8_9PLEO</name>
<sequence length="153" mass="17799">MKRTLAHLRIPHAWIGYNAPSPPHNGRCLRAQAGRVSGVVFLLWDVGRSCMSDALVLLSAWHRTNPSSRAHHRRGRSGRRAGSTGRWWIGRERGWMDRPTKFCRRTMRMFYAFMRRGGVRLLGWALVWMKGHKASVLCRGVRFGMWVWRGWDS</sequence>
<accession>A0A6A6ZTH8</accession>
<evidence type="ECO:0000313" key="2">
    <source>
        <dbReference type="Proteomes" id="UP000799424"/>
    </source>
</evidence>
<dbReference type="Proteomes" id="UP000799424">
    <property type="component" value="Unassembled WGS sequence"/>
</dbReference>
<keyword evidence="2" id="KW-1185">Reference proteome</keyword>
<proteinExistence type="predicted"/>
<organism evidence="1 2">
    <name type="scientific">Ophiobolus disseminans</name>
    <dbReference type="NCBI Taxonomy" id="1469910"/>
    <lineage>
        <taxon>Eukaryota</taxon>
        <taxon>Fungi</taxon>
        <taxon>Dikarya</taxon>
        <taxon>Ascomycota</taxon>
        <taxon>Pezizomycotina</taxon>
        <taxon>Dothideomycetes</taxon>
        <taxon>Pleosporomycetidae</taxon>
        <taxon>Pleosporales</taxon>
        <taxon>Pleosporineae</taxon>
        <taxon>Phaeosphaeriaceae</taxon>
        <taxon>Ophiobolus</taxon>
    </lineage>
</organism>
<dbReference type="AlphaFoldDB" id="A0A6A6ZTH8"/>
<dbReference type="EMBL" id="MU006231">
    <property type="protein sequence ID" value="KAF2823625.1"/>
    <property type="molecule type" value="Genomic_DNA"/>
</dbReference>
<evidence type="ECO:0000313" key="1">
    <source>
        <dbReference type="EMBL" id="KAF2823625.1"/>
    </source>
</evidence>
<reference evidence="1" key="1">
    <citation type="journal article" date="2020" name="Stud. Mycol.">
        <title>101 Dothideomycetes genomes: a test case for predicting lifestyles and emergence of pathogens.</title>
        <authorList>
            <person name="Haridas S."/>
            <person name="Albert R."/>
            <person name="Binder M."/>
            <person name="Bloem J."/>
            <person name="Labutti K."/>
            <person name="Salamov A."/>
            <person name="Andreopoulos B."/>
            <person name="Baker S."/>
            <person name="Barry K."/>
            <person name="Bills G."/>
            <person name="Bluhm B."/>
            <person name="Cannon C."/>
            <person name="Castanera R."/>
            <person name="Culley D."/>
            <person name="Daum C."/>
            <person name="Ezra D."/>
            <person name="Gonzalez J."/>
            <person name="Henrissat B."/>
            <person name="Kuo A."/>
            <person name="Liang C."/>
            <person name="Lipzen A."/>
            <person name="Lutzoni F."/>
            <person name="Magnuson J."/>
            <person name="Mondo S."/>
            <person name="Nolan M."/>
            <person name="Ohm R."/>
            <person name="Pangilinan J."/>
            <person name="Park H.-J."/>
            <person name="Ramirez L."/>
            <person name="Alfaro M."/>
            <person name="Sun H."/>
            <person name="Tritt A."/>
            <person name="Yoshinaga Y."/>
            <person name="Zwiers L.-H."/>
            <person name="Turgeon B."/>
            <person name="Goodwin S."/>
            <person name="Spatafora J."/>
            <person name="Crous P."/>
            <person name="Grigoriev I."/>
        </authorList>
    </citation>
    <scope>NUCLEOTIDE SEQUENCE</scope>
    <source>
        <strain evidence="1">CBS 113818</strain>
    </source>
</reference>
<gene>
    <name evidence="1" type="ORF">CC86DRAFT_57559</name>
</gene>
<protein>
    <submittedName>
        <fullName evidence="1">Uncharacterized protein</fullName>
    </submittedName>
</protein>